<organism evidence="2 3">
    <name type="scientific">Tubulinosema ratisbonensis</name>
    <dbReference type="NCBI Taxonomy" id="291195"/>
    <lineage>
        <taxon>Eukaryota</taxon>
        <taxon>Fungi</taxon>
        <taxon>Fungi incertae sedis</taxon>
        <taxon>Microsporidia</taxon>
        <taxon>Tubulinosematoidea</taxon>
        <taxon>Tubulinosematidae</taxon>
        <taxon>Tubulinosema</taxon>
    </lineage>
</organism>
<name>A0A437AL86_9MICR</name>
<comment type="caution">
    <text evidence="2">The sequence shown here is derived from an EMBL/GenBank/DDBJ whole genome shotgun (WGS) entry which is preliminary data.</text>
</comment>
<dbReference type="InterPro" id="IPR036168">
    <property type="entry name" value="AP2_Mu_C_sf"/>
</dbReference>
<evidence type="ECO:0000259" key="1">
    <source>
        <dbReference type="PROSITE" id="PS51072"/>
    </source>
</evidence>
<dbReference type="Proteomes" id="UP000282876">
    <property type="component" value="Unassembled WGS sequence"/>
</dbReference>
<protein>
    <submittedName>
        <fullName evidence="2">AP-1 complex subunit mu-2</fullName>
    </submittedName>
</protein>
<evidence type="ECO:0000313" key="3">
    <source>
        <dbReference type="Proteomes" id="UP000282876"/>
    </source>
</evidence>
<dbReference type="InterPro" id="IPR028565">
    <property type="entry name" value="MHD"/>
</dbReference>
<dbReference type="EMBL" id="RCSS01000400">
    <property type="protein sequence ID" value="RVD91818.1"/>
    <property type="molecule type" value="Genomic_DNA"/>
</dbReference>
<reference evidence="2 3" key="1">
    <citation type="submission" date="2018-10" db="EMBL/GenBank/DDBJ databases">
        <title>Draft genome sequence of the microsporidian Tubulinosema ratisbonensis.</title>
        <authorList>
            <person name="Polonais V."/>
            <person name="Peyretaillade E."/>
            <person name="Niehus S."/>
            <person name="Wawrzyniak I."/>
            <person name="Franchet A."/>
            <person name="Gaspin C."/>
            <person name="Reichstadt M."/>
            <person name="Belser C."/>
            <person name="Labadie K."/>
            <person name="Delbac F."/>
            <person name="Ferrandon D."/>
        </authorList>
    </citation>
    <scope>NUCLEOTIDE SEQUENCE [LARGE SCALE GENOMIC DNA]</scope>
    <source>
        <strain evidence="2 3">Franzen</strain>
    </source>
</reference>
<feature type="domain" description="MHD" evidence="1">
    <location>
        <begin position="118"/>
        <end position="331"/>
    </location>
</feature>
<accession>A0A437AL86</accession>
<dbReference type="AlphaFoldDB" id="A0A437AL86"/>
<dbReference type="VEuPathDB" id="MicrosporidiaDB:TUBRATIS_17130"/>
<dbReference type="PROSITE" id="PS51072">
    <property type="entry name" value="MHD"/>
    <property type="match status" value="1"/>
</dbReference>
<proteinExistence type="predicted"/>
<keyword evidence="3" id="KW-1185">Reference proteome</keyword>
<dbReference type="OrthoDB" id="870at2759"/>
<dbReference type="SUPFAM" id="SSF49447">
    <property type="entry name" value="Second domain of Mu2 adaptin subunit (ap50) of ap2 adaptor"/>
    <property type="match status" value="1"/>
</dbReference>
<dbReference type="Gene3D" id="2.60.40.1170">
    <property type="entry name" value="Mu homology domain, subdomain B"/>
    <property type="match status" value="2"/>
</dbReference>
<evidence type="ECO:0000313" key="2">
    <source>
        <dbReference type="EMBL" id="RVD91818.1"/>
    </source>
</evidence>
<dbReference type="Pfam" id="PF00928">
    <property type="entry name" value="Adap_comp_sub"/>
    <property type="match status" value="1"/>
</dbReference>
<sequence>MIEEISILTENNILLLGTTRPKNITFPIEQQENGKIMVTKKINNLKILLILSKYTPDQLYLFNQLKLPKNLDEKMVKTNYFKYFSMLQSLKIKLNLKEDTKILPFTNILKIKENIFRVKEFFIDVVEEFRCVVDCDLNVYSCSVFGNISYKSFIGKLCELKIFFECCEGIRFFGGQNVFQKDHCYFFHVRMSDGKSELCKYVVNEVNPPLFIKKLSDGYELLPKLKLTNVKLKIPLPLSAYSVSFDVSIGKARQVNDFIEWDIRNLEELGAKITLKISTLQKENVNSNIIIQFTNKNSKNTNLRIKSVQSTETKIVSYAKHEIKSEDYEIRIN</sequence>
<gene>
    <name evidence="2" type="ORF">TUBRATIS_17130</name>
</gene>